<dbReference type="Pfam" id="PF01613">
    <property type="entry name" value="Flavin_Reduct"/>
    <property type="match status" value="1"/>
</dbReference>
<dbReference type="RefSeq" id="WP_097041724.1">
    <property type="nucleotide sequence ID" value="NZ_OBQF01000005.1"/>
</dbReference>
<evidence type="ECO:0000313" key="4">
    <source>
        <dbReference type="Proteomes" id="UP000219412"/>
    </source>
</evidence>
<reference evidence="4" key="1">
    <citation type="submission" date="2017-08" db="EMBL/GenBank/DDBJ databases">
        <authorList>
            <person name="Varghese N."/>
            <person name="Submissions S."/>
        </authorList>
    </citation>
    <scope>NUCLEOTIDE SEQUENCE [LARGE SCALE GENOMIC DNA]</scope>
    <source>
        <strain evidence="4">DSM 23173</strain>
    </source>
</reference>
<keyword evidence="4" id="KW-1185">Reference proteome</keyword>
<dbReference type="Proteomes" id="UP000219412">
    <property type="component" value="Unassembled WGS sequence"/>
</dbReference>
<dbReference type="Gene3D" id="2.30.110.10">
    <property type="entry name" value="Electron Transport, Fmn-binding Protein, Chain A"/>
    <property type="match status" value="1"/>
</dbReference>
<evidence type="ECO:0000313" key="3">
    <source>
        <dbReference type="EMBL" id="SOC43587.1"/>
    </source>
</evidence>
<dbReference type="InterPro" id="IPR050268">
    <property type="entry name" value="NADH-dep_flavin_reductase"/>
</dbReference>
<dbReference type="PANTHER" id="PTHR30466:SF1">
    <property type="entry name" value="FMN REDUCTASE (NADH) RUTF"/>
    <property type="match status" value="1"/>
</dbReference>
<dbReference type="InterPro" id="IPR012349">
    <property type="entry name" value="Split_barrel_FMN-bd"/>
</dbReference>
<gene>
    <name evidence="3" type="ORF">SAMN05878391_2031</name>
</gene>
<dbReference type="SMART" id="SM00903">
    <property type="entry name" value="Flavin_Reduct"/>
    <property type="match status" value="1"/>
</dbReference>
<dbReference type="PANTHER" id="PTHR30466">
    <property type="entry name" value="FLAVIN REDUCTASE"/>
    <property type="match status" value="1"/>
</dbReference>
<dbReference type="AlphaFoldDB" id="A0A285UPF8"/>
<dbReference type="InterPro" id="IPR002563">
    <property type="entry name" value="Flavin_Rdtase-like_dom"/>
</dbReference>
<evidence type="ECO:0000256" key="1">
    <source>
        <dbReference type="ARBA" id="ARBA00023002"/>
    </source>
</evidence>
<dbReference type="GO" id="GO:0010181">
    <property type="term" value="F:FMN binding"/>
    <property type="evidence" value="ECO:0007669"/>
    <property type="project" value="InterPro"/>
</dbReference>
<dbReference type="EMBL" id="OBQF01000005">
    <property type="protein sequence ID" value="SOC43587.1"/>
    <property type="molecule type" value="Genomic_DNA"/>
</dbReference>
<proteinExistence type="predicted"/>
<keyword evidence="1" id="KW-0560">Oxidoreductase</keyword>
<dbReference type="GO" id="GO:0006208">
    <property type="term" value="P:pyrimidine nucleobase catabolic process"/>
    <property type="evidence" value="ECO:0007669"/>
    <property type="project" value="TreeGrafter"/>
</dbReference>
<sequence length="160" mass="17939">MEDRQFRNAMGKFATGVNVIATEVDGEAYGMTANAFMSVSLDPKLIVISIGDKAKMLERIRESGKFSVNVLSCEQQEQSMRFAGQKQFEDKFEFGELAGVPVVEDAVCQLSCEVYNEHTEGDHVLFIGKVNDLTLTDGEPLIFNCGKYRELKELELEEVR</sequence>
<name>A0A285UPF8_9STAP</name>
<evidence type="ECO:0000259" key="2">
    <source>
        <dbReference type="SMART" id="SM00903"/>
    </source>
</evidence>
<organism evidence="3 4">
    <name type="scientific">Salinicoccus kekensis</name>
    <dbReference type="NCBI Taxonomy" id="714307"/>
    <lineage>
        <taxon>Bacteria</taxon>
        <taxon>Bacillati</taxon>
        <taxon>Bacillota</taxon>
        <taxon>Bacilli</taxon>
        <taxon>Bacillales</taxon>
        <taxon>Staphylococcaceae</taxon>
        <taxon>Salinicoccus</taxon>
    </lineage>
</organism>
<dbReference type="SUPFAM" id="SSF50475">
    <property type="entry name" value="FMN-binding split barrel"/>
    <property type="match status" value="1"/>
</dbReference>
<dbReference type="GO" id="GO:0042602">
    <property type="term" value="F:riboflavin reductase (NADPH) activity"/>
    <property type="evidence" value="ECO:0007669"/>
    <property type="project" value="TreeGrafter"/>
</dbReference>
<dbReference type="OrthoDB" id="9792858at2"/>
<accession>A0A285UPF8</accession>
<feature type="domain" description="Flavin reductase like" evidence="2">
    <location>
        <begin position="10"/>
        <end position="150"/>
    </location>
</feature>
<protein>
    <submittedName>
        <fullName evidence="3">Flavin reductase (DIM6/NTAB) family NADH-FMN oxidoreductase RutF</fullName>
    </submittedName>
</protein>